<dbReference type="AlphaFoldDB" id="A0A0A9FFZ3"/>
<name>A0A0A9FFZ3_ARUDO</name>
<organism evidence="1">
    <name type="scientific">Arundo donax</name>
    <name type="common">Giant reed</name>
    <name type="synonym">Donax arundinaceus</name>
    <dbReference type="NCBI Taxonomy" id="35708"/>
    <lineage>
        <taxon>Eukaryota</taxon>
        <taxon>Viridiplantae</taxon>
        <taxon>Streptophyta</taxon>
        <taxon>Embryophyta</taxon>
        <taxon>Tracheophyta</taxon>
        <taxon>Spermatophyta</taxon>
        <taxon>Magnoliopsida</taxon>
        <taxon>Liliopsida</taxon>
        <taxon>Poales</taxon>
        <taxon>Poaceae</taxon>
        <taxon>PACMAD clade</taxon>
        <taxon>Arundinoideae</taxon>
        <taxon>Arundineae</taxon>
        <taxon>Arundo</taxon>
    </lineage>
</organism>
<reference evidence="1" key="2">
    <citation type="journal article" date="2015" name="Data Brief">
        <title>Shoot transcriptome of the giant reed, Arundo donax.</title>
        <authorList>
            <person name="Barrero R.A."/>
            <person name="Guerrero F.D."/>
            <person name="Moolhuijzen P."/>
            <person name="Goolsby J.A."/>
            <person name="Tidwell J."/>
            <person name="Bellgard S.E."/>
            <person name="Bellgard M.I."/>
        </authorList>
    </citation>
    <scope>NUCLEOTIDE SEQUENCE</scope>
    <source>
        <tissue evidence="1">Shoot tissue taken approximately 20 cm above the soil surface</tissue>
    </source>
</reference>
<protein>
    <submittedName>
        <fullName evidence="1">Uncharacterized protein</fullName>
    </submittedName>
</protein>
<proteinExistence type="predicted"/>
<reference evidence="1" key="1">
    <citation type="submission" date="2014-09" db="EMBL/GenBank/DDBJ databases">
        <authorList>
            <person name="Magalhaes I.L.F."/>
            <person name="Oliveira U."/>
            <person name="Santos F.R."/>
            <person name="Vidigal T.H.D.A."/>
            <person name="Brescovit A.D."/>
            <person name="Santos A.J."/>
        </authorList>
    </citation>
    <scope>NUCLEOTIDE SEQUENCE</scope>
    <source>
        <tissue evidence="1">Shoot tissue taken approximately 20 cm above the soil surface</tissue>
    </source>
</reference>
<accession>A0A0A9FFZ3</accession>
<evidence type="ECO:0000313" key="1">
    <source>
        <dbReference type="EMBL" id="JAE11975.1"/>
    </source>
</evidence>
<dbReference type="EMBL" id="GBRH01185921">
    <property type="protein sequence ID" value="JAE11975.1"/>
    <property type="molecule type" value="Transcribed_RNA"/>
</dbReference>
<sequence>MKKLSPKYQCPRFGVNKLGYLSLMCISKHESSNVREDYLVISSLTSCRGNWYLIN</sequence>